<dbReference type="PROSITE" id="PS00028">
    <property type="entry name" value="ZINC_FINGER_C2H2_1"/>
    <property type="match status" value="2"/>
</dbReference>
<evidence type="ECO:0000256" key="2">
    <source>
        <dbReference type="ARBA" id="ARBA00022737"/>
    </source>
</evidence>
<evidence type="ECO:0000256" key="6">
    <source>
        <dbReference type="SAM" id="MobiDB-lite"/>
    </source>
</evidence>
<reference evidence="8 9" key="1">
    <citation type="journal article" date="2018" name="Mol. Biol. Evol.">
        <title>Analysis of the draft genome of the red seaweed Gracilariopsis chorda provides insights into genome size evolution in Rhodophyta.</title>
        <authorList>
            <person name="Lee J."/>
            <person name="Yang E.C."/>
            <person name="Graf L."/>
            <person name="Yang J.H."/>
            <person name="Qiu H."/>
            <person name="Zel Zion U."/>
            <person name="Chan C.X."/>
            <person name="Stephens T.G."/>
            <person name="Weber A.P.M."/>
            <person name="Boo G.H."/>
            <person name="Boo S.M."/>
            <person name="Kim K.M."/>
            <person name="Shin Y."/>
            <person name="Jung M."/>
            <person name="Lee S.J."/>
            <person name="Yim H.S."/>
            <person name="Lee J.H."/>
            <person name="Bhattacharya D."/>
            <person name="Yoon H.S."/>
        </authorList>
    </citation>
    <scope>NUCLEOTIDE SEQUENCE [LARGE SCALE GENOMIC DNA]</scope>
    <source>
        <strain evidence="8 9">SKKU-2015</strain>
        <tissue evidence="8">Whole body</tissue>
    </source>
</reference>
<accession>A0A2V3IHZ9</accession>
<dbReference type="PROSITE" id="PS50157">
    <property type="entry name" value="ZINC_FINGER_C2H2_2"/>
    <property type="match status" value="2"/>
</dbReference>
<keyword evidence="4" id="KW-0862">Zinc</keyword>
<evidence type="ECO:0000313" key="8">
    <source>
        <dbReference type="EMBL" id="PXF41716.1"/>
    </source>
</evidence>
<name>A0A2V3IHZ9_9FLOR</name>
<dbReference type="InterPro" id="IPR036236">
    <property type="entry name" value="Znf_C2H2_sf"/>
</dbReference>
<dbReference type="AlphaFoldDB" id="A0A2V3IHZ9"/>
<evidence type="ECO:0000313" key="9">
    <source>
        <dbReference type="Proteomes" id="UP000247409"/>
    </source>
</evidence>
<dbReference type="GO" id="GO:0000978">
    <property type="term" value="F:RNA polymerase II cis-regulatory region sequence-specific DNA binding"/>
    <property type="evidence" value="ECO:0007669"/>
    <property type="project" value="TreeGrafter"/>
</dbReference>
<organism evidence="8 9">
    <name type="scientific">Gracilariopsis chorda</name>
    <dbReference type="NCBI Taxonomy" id="448386"/>
    <lineage>
        <taxon>Eukaryota</taxon>
        <taxon>Rhodophyta</taxon>
        <taxon>Florideophyceae</taxon>
        <taxon>Rhodymeniophycidae</taxon>
        <taxon>Gracilariales</taxon>
        <taxon>Gracilariaceae</taxon>
        <taxon>Gracilariopsis</taxon>
    </lineage>
</organism>
<comment type="caution">
    <text evidence="8">The sequence shown here is derived from an EMBL/GenBank/DDBJ whole genome shotgun (WGS) entry which is preliminary data.</text>
</comment>
<evidence type="ECO:0000256" key="3">
    <source>
        <dbReference type="ARBA" id="ARBA00022771"/>
    </source>
</evidence>
<sequence length="207" mass="23248">MGAPHRCTHPGCTKQFDRKYNLKCHLRIHSDEKPYRCTHSHCTRRFRWKSSLNHHLLSLDHTSKKERLERLKRRRQTRAAQPTPNQHPPPARPRSPPPQQLPQPHTQQSRSPTVSSTPPTTPCIFLPTNHALEHPDGTALCFDLSACRSDGFASPVGVLPSPTDVIVDPVRTLPQAPKVHPAPLLSVFDDAAMAAPQLDALYQSLLF</sequence>
<feature type="compositionally biased region" description="Low complexity" evidence="6">
    <location>
        <begin position="102"/>
        <end position="118"/>
    </location>
</feature>
<dbReference type="InterPro" id="IPR013087">
    <property type="entry name" value="Znf_C2H2_type"/>
</dbReference>
<dbReference type="Proteomes" id="UP000247409">
    <property type="component" value="Unassembled WGS sequence"/>
</dbReference>
<keyword evidence="2" id="KW-0677">Repeat</keyword>
<gene>
    <name evidence="8" type="ORF">BWQ96_08562</name>
</gene>
<dbReference type="SMART" id="SM00355">
    <property type="entry name" value="ZnF_C2H2"/>
    <property type="match status" value="2"/>
</dbReference>
<dbReference type="GO" id="GO:0008270">
    <property type="term" value="F:zinc ion binding"/>
    <property type="evidence" value="ECO:0007669"/>
    <property type="project" value="UniProtKB-KW"/>
</dbReference>
<dbReference type="PANTHER" id="PTHR19818">
    <property type="entry name" value="ZINC FINGER PROTEIN ZIC AND GLI"/>
    <property type="match status" value="1"/>
</dbReference>
<evidence type="ECO:0000256" key="5">
    <source>
        <dbReference type="PROSITE-ProRule" id="PRU00042"/>
    </source>
</evidence>
<protein>
    <recommendedName>
        <fullName evidence="7">C2H2-type domain-containing protein</fullName>
    </recommendedName>
</protein>
<dbReference type="GO" id="GO:0000981">
    <property type="term" value="F:DNA-binding transcription factor activity, RNA polymerase II-specific"/>
    <property type="evidence" value="ECO:0007669"/>
    <property type="project" value="TreeGrafter"/>
</dbReference>
<evidence type="ECO:0000256" key="1">
    <source>
        <dbReference type="ARBA" id="ARBA00022723"/>
    </source>
</evidence>
<dbReference type="GO" id="GO:0005634">
    <property type="term" value="C:nucleus"/>
    <property type="evidence" value="ECO:0007669"/>
    <property type="project" value="UniProtKB-ARBA"/>
</dbReference>
<feature type="region of interest" description="Disordered" evidence="6">
    <location>
        <begin position="63"/>
        <end position="121"/>
    </location>
</feature>
<dbReference type="GO" id="GO:0045944">
    <property type="term" value="P:positive regulation of transcription by RNA polymerase II"/>
    <property type="evidence" value="ECO:0007669"/>
    <property type="project" value="UniProtKB-ARBA"/>
</dbReference>
<dbReference type="SUPFAM" id="SSF57667">
    <property type="entry name" value="beta-beta-alpha zinc fingers"/>
    <property type="match status" value="1"/>
</dbReference>
<dbReference type="OrthoDB" id="5750at2759"/>
<dbReference type="Gene3D" id="3.30.160.60">
    <property type="entry name" value="Classic Zinc Finger"/>
    <property type="match status" value="2"/>
</dbReference>
<dbReference type="STRING" id="448386.A0A2V3IHZ9"/>
<evidence type="ECO:0000259" key="7">
    <source>
        <dbReference type="PROSITE" id="PS50157"/>
    </source>
</evidence>
<keyword evidence="9" id="KW-1185">Reference proteome</keyword>
<proteinExistence type="predicted"/>
<evidence type="ECO:0000256" key="4">
    <source>
        <dbReference type="ARBA" id="ARBA00022833"/>
    </source>
</evidence>
<keyword evidence="1" id="KW-0479">Metal-binding</keyword>
<keyword evidence="3 5" id="KW-0863">Zinc-finger</keyword>
<dbReference type="InterPro" id="IPR050329">
    <property type="entry name" value="GLI_C2H2-zinc-finger"/>
</dbReference>
<feature type="compositionally biased region" description="Pro residues" evidence="6">
    <location>
        <begin position="85"/>
        <end position="101"/>
    </location>
</feature>
<dbReference type="PANTHER" id="PTHR19818:SF139">
    <property type="entry name" value="PAIR-RULE PROTEIN ODD-PAIRED"/>
    <property type="match status" value="1"/>
</dbReference>
<dbReference type="EMBL" id="NBIV01000200">
    <property type="protein sequence ID" value="PXF41716.1"/>
    <property type="molecule type" value="Genomic_DNA"/>
</dbReference>
<feature type="domain" description="C2H2-type" evidence="7">
    <location>
        <begin position="35"/>
        <end position="66"/>
    </location>
</feature>
<feature type="domain" description="C2H2-type" evidence="7">
    <location>
        <begin position="5"/>
        <end position="34"/>
    </location>
</feature>